<dbReference type="Proteomes" id="UP001058074">
    <property type="component" value="Unassembled WGS sequence"/>
</dbReference>
<organism evidence="1 2">
    <name type="scientific">Inconstantimicrobium mannanitabidum</name>
    <dbReference type="NCBI Taxonomy" id="1604901"/>
    <lineage>
        <taxon>Bacteria</taxon>
        <taxon>Bacillati</taxon>
        <taxon>Bacillota</taxon>
        <taxon>Clostridia</taxon>
        <taxon>Eubacteriales</taxon>
        <taxon>Clostridiaceae</taxon>
        <taxon>Inconstantimicrobium</taxon>
    </lineage>
</organism>
<evidence type="ECO:0000313" key="1">
    <source>
        <dbReference type="EMBL" id="GKX65508.1"/>
    </source>
</evidence>
<accession>A0ACB5R8I6</accession>
<protein>
    <submittedName>
        <fullName evidence="1">Uncharacterized protein</fullName>
    </submittedName>
</protein>
<keyword evidence="2" id="KW-1185">Reference proteome</keyword>
<comment type="caution">
    <text evidence="1">The sequence shown here is derived from an EMBL/GenBank/DDBJ whole genome shotgun (WGS) entry which is preliminary data.</text>
</comment>
<reference evidence="1" key="1">
    <citation type="journal article" date="2025" name="Int. J. Syst. Evol. Microbiol.">
        <title>Inconstantimicrobium mannanitabidum sp. nov., a novel member of the family Clostridiaceae isolated from anoxic soil under the treatment of reductive soil disinfestation.</title>
        <authorList>
            <person name="Ueki A."/>
            <person name="Tonouchi A."/>
            <person name="Honma S."/>
            <person name="Kaku N."/>
            <person name="Ueki K."/>
        </authorList>
    </citation>
    <scope>NUCLEOTIDE SEQUENCE</scope>
    <source>
        <strain evidence="1">TW13</strain>
    </source>
</reference>
<evidence type="ECO:0000313" key="2">
    <source>
        <dbReference type="Proteomes" id="UP001058074"/>
    </source>
</evidence>
<dbReference type="EMBL" id="BROD01000001">
    <property type="protein sequence ID" value="GKX65508.1"/>
    <property type="molecule type" value="Genomic_DNA"/>
</dbReference>
<gene>
    <name evidence="1" type="ORF">rsdtw13_07660</name>
</gene>
<proteinExistence type="predicted"/>
<name>A0ACB5R8I6_9CLOT</name>
<sequence length="169" mass="19432">MVPIILLIIGIALIIINRNAIKKEEHKNKNNFGDILKSKEEDLKEFEFKLGEVRREYAENITEVQVEIEDLKKSINNIIKMTKKSETIDDIIKVEEDIVEDQVTIEKEDNNVNIDNESSQQSDFNKDNVNSKILKVKELVDQGKSDEEICNELGFGKGEILLIKGLLKY</sequence>